<dbReference type="PRINTS" id="PR00463">
    <property type="entry name" value="EP450I"/>
</dbReference>
<dbReference type="PANTHER" id="PTHR24300">
    <property type="entry name" value="CYTOCHROME P450 508A4-RELATED"/>
    <property type="match status" value="1"/>
</dbReference>
<keyword evidence="4" id="KW-0479">Metal-binding</keyword>
<evidence type="ECO:0000256" key="2">
    <source>
        <dbReference type="ARBA" id="ARBA00010617"/>
    </source>
</evidence>
<keyword evidence="5" id="KW-0408">Iron</keyword>
<dbReference type="AlphaFoldDB" id="A0A4U1ERU1"/>
<dbReference type="SUPFAM" id="SSF48264">
    <property type="entry name" value="Cytochrome P450"/>
    <property type="match status" value="1"/>
</dbReference>
<comment type="cofactor">
    <cofactor evidence="1">
        <name>heme</name>
        <dbReference type="ChEBI" id="CHEBI:30413"/>
    </cofactor>
</comment>
<gene>
    <name evidence="6" type="ORF">EI555_007799</name>
</gene>
<evidence type="ECO:0000256" key="3">
    <source>
        <dbReference type="ARBA" id="ARBA00022617"/>
    </source>
</evidence>
<protein>
    <submittedName>
        <fullName evidence="6">Uncharacterized protein</fullName>
    </submittedName>
</protein>
<feature type="non-terminal residue" evidence="6">
    <location>
        <position position="465"/>
    </location>
</feature>
<evidence type="ECO:0000256" key="4">
    <source>
        <dbReference type="ARBA" id="ARBA00022723"/>
    </source>
</evidence>
<dbReference type="Proteomes" id="UP000308365">
    <property type="component" value="Unassembled WGS sequence"/>
</dbReference>
<dbReference type="PANTHER" id="PTHR24300:SF1">
    <property type="entry name" value="CYTOCHROME P450 2D6-RELATED"/>
    <property type="match status" value="1"/>
</dbReference>
<name>A0A4U1ERU1_MONMO</name>
<accession>A0A4U1ERU1</accession>
<evidence type="ECO:0000256" key="5">
    <source>
        <dbReference type="ARBA" id="ARBA00023004"/>
    </source>
</evidence>
<dbReference type="GO" id="GO:0020037">
    <property type="term" value="F:heme binding"/>
    <property type="evidence" value="ECO:0007669"/>
    <property type="project" value="InterPro"/>
</dbReference>
<dbReference type="GO" id="GO:0006805">
    <property type="term" value="P:xenobiotic metabolic process"/>
    <property type="evidence" value="ECO:0007669"/>
    <property type="project" value="TreeGrafter"/>
</dbReference>
<proteinExistence type="inferred from homology"/>
<dbReference type="GO" id="GO:0019369">
    <property type="term" value="P:arachidonate metabolic process"/>
    <property type="evidence" value="ECO:0007669"/>
    <property type="project" value="TreeGrafter"/>
</dbReference>
<evidence type="ECO:0000256" key="1">
    <source>
        <dbReference type="ARBA" id="ARBA00001971"/>
    </source>
</evidence>
<dbReference type="GO" id="GO:0005506">
    <property type="term" value="F:iron ion binding"/>
    <property type="evidence" value="ECO:0007669"/>
    <property type="project" value="InterPro"/>
</dbReference>
<dbReference type="InterPro" id="IPR050182">
    <property type="entry name" value="Cytochrome_P450_fam2"/>
</dbReference>
<evidence type="ECO:0000313" key="6">
    <source>
        <dbReference type="EMBL" id="TKC39212.1"/>
    </source>
</evidence>
<sequence length="465" mass="51371">MLLTGDTLATLAVAVAIFLLLVDQMHRHSRWAAHYPPGPMPLPGLGNLLQVNFQDPLLSFSQLRRRFGDVFSLQQAWTPVVVLNGLAAVREALVYRSQDNYDRPPATVYEHLGKAWREERRFSSSTLRNFGLGKKSLEQWVTEEASCLCAAFADQAAVSNVIASLTFGSRFEYNDLRILKLLDILEDGLKEEVLEAIPVLLRIPGLAARVFPGQRAFMVLIDELVIEHRVTRDRAQPPRDLTDAFLDEVEAKGNPESSFTSGGRVQQEVDEVIGQVRQPEMGDQALVPFTMAVVHEVQCFGDIIALGLPHMTSRDIEVQGFLIPKGTTLITNLSSVPKDETIWKKPSHFHPEHFLDAQGRFVKQEALIPFSAGTCGVPGLLTCPEGVLKGRSPGPQAQRAPMPAHRPPLVPWEPLACMERFLFFTSLLQHLSFSVPTGQPRPTGHGVFAFLVTPSPPTSSVLCPA</sequence>
<reference evidence="7" key="1">
    <citation type="journal article" date="2019" name="IScience">
        <title>Narwhal Genome Reveals Long-Term Low Genetic Diversity despite Current Large Abundance Size.</title>
        <authorList>
            <person name="Westbury M.V."/>
            <person name="Petersen B."/>
            <person name="Garde E."/>
            <person name="Heide-Jorgensen M.P."/>
            <person name="Lorenzen E.D."/>
        </authorList>
    </citation>
    <scope>NUCLEOTIDE SEQUENCE [LARGE SCALE GENOMIC DNA]</scope>
</reference>
<evidence type="ECO:0000313" key="7">
    <source>
        <dbReference type="Proteomes" id="UP000308365"/>
    </source>
</evidence>
<dbReference type="Gene3D" id="1.10.630.10">
    <property type="entry name" value="Cytochrome P450"/>
    <property type="match status" value="2"/>
</dbReference>
<dbReference type="EMBL" id="RWIC01000898">
    <property type="protein sequence ID" value="TKC39212.1"/>
    <property type="molecule type" value="Genomic_DNA"/>
</dbReference>
<dbReference type="GO" id="GO:0005737">
    <property type="term" value="C:cytoplasm"/>
    <property type="evidence" value="ECO:0007669"/>
    <property type="project" value="TreeGrafter"/>
</dbReference>
<organism evidence="6 7">
    <name type="scientific">Monodon monoceros</name>
    <name type="common">Narwhal</name>
    <name type="synonym">Ceratodon monodon</name>
    <dbReference type="NCBI Taxonomy" id="40151"/>
    <lineage>
        <taxon>Eukaryota</taxon>
        <taxon>Metazoa</taxon>
        <taxon>Chordata</taxon>
        <taxon>Craniata</taxon>
        <taxon>Vertebrata</taxon>
        <taxon>Euteleostomi</taxon>
        <taxon>Mammalia</taxon>
        <taxon>Eutheria</taxon>
        <taxon>Laurasiatheria</taxon>
        <taxon>Artiodactyla</taxon>
        <taxon>Whippomorpha</taxon>
        <taxon>Cetacea</taxon>
        <taxon>Odontoceti</taxon>
        <taxon>Monodontidae</taxon>
        <taxon>Monodon</taxon>
    </lineage>
</organism>
<dbReference type="InterPro" id="IPR036396">
    <property type="entry name" value="Cyt_P450_sf"/>
</dbReference>
<comment type="similarity">
    <text evidence="2">Belongs to the cytochrome P450 family.</text>
</comment>
<dbReference type="InterPro" id="IPR002401">
    <property type="entry name" value="Cyt_P450_E_grp-I"/>
</dbReference>
<comment type="caution">
    <text evidence="6">The sequence shown here is derived from an EMBL/GenBank/DDBJ whole genome shotgun (WGS) entry which is preliminary data.</text>
</comment>
<keyword evidence="3" id="KW-0349">Heme</keyword>
<dbReference type="InterPro" id="IPR001128">
    <property type="entry name" value="Cyt_P450"/>
</dbReference>
<dbReference type="Pfam" id="PF00067">
    <property type="entry name" value="p450"/>
    <property type="match status" value="2"/>
</dbReference>
<dbReference type="GO" id="GO:0016712">
    <property type="term" value="F:oxidoreductase activity, acting on paired donors, with incorporation or reduction of molecular oxygen, reduced flavin or flavoprotein as one donor, and incorporation of one atom of oxygen"/>
    <property type="evidence" value="ECO:0007669"/>
    <property type="project" value="TreeGrafter"/>
</dbReference>